<name>A0A2P5DW38_PARAD</name>
<dbReference type="SMART" id="SM00499">
    <property type="entry name" value="AAI"/>
    <property type="match status" value="1"/>
</dbReference>
<dbReference type="InterPro" id="IPR033872">
    <property type="entry name" value="nsLTP2"/>
</dbReference>
<evidence type="ECO:0000256" key="3">
    <source>
        <dbReference type="ARBA" id="ARBA00023121"/>
    </source>
</evidence>
<feature type="chain" id="PRO_5015141589" evidence="4">
    <location>
        <begin position="24"/>
        <end position="107"/>
    </location>
</feature>
<dbReference type="PANTHER" id="PTHR33214">
    <property type="entry name" value="BIFUNCTIONAL INHIBITOR/LIPID-TRANSFER PROTEIN/SEED STORAGE 2S ALBUMIN SUPERFAMILY PROTEIN"/>
    <property type="match status" value="1"/>
</dbReference>
<feature type="domain" description="Bifunctional inhibitor/plant lipid transfer protein/seed storage helical" evidence="5">
    <location>
        <begin position="44"/>
        <end position="107"/>
    </location>
</feature>
<evidence type="ECO:0000259" key="5">
    <source>
        <dbReference type="SMART" id="SM00499"/>
    </source>
</evidence>
<keyword evidence="2" id="KW-0813">Transport</keyword>
<evidence type="ECO:0000256" key="4">
    <source>
        <dbReference type="SAM" id="SignalP"/>
    </source>
</evidence>
<protein>
    <submittedName>
        <fullName evidence="6">Bifunctional inhibitor/plant lipid transfer protein/seed storage helical domain containing protein</fullName>
    </submittedName>
</protein>
<evidence type="ECO:0000313" key="7">
    <source>
        <dbReference type="Proteomes" id="UP000237105"/>
    </source>
</evidence>
<reference evidence="7" key="1">
    <citation type="submission" date="2016-06" db="EMBL/GenBank/DDBJ databases">
        <title>Parallel loss of symbiosis genes in relatives of nitrogen-fixing non-legume Parasponia.</title>
        <authorList>
            <person name="Van Velzen R."/>
            <person name="Holmer R."/>
            <person name="Bu F."/>
            <person name="Rutten L."/>
            <person name="Van Zeijl A."/>
            <person name="Liu W."/>
            <person name="Santuari L."/>
            <person name="Cao Q."/>
            <person name="Sharma T."/>
            <person name="Shen D."/>
            <person name="Roswanjaya Y."/>
            <person name="Wardhani T."/>
            <person name="Kalhor M.S."/>
            <person name="Jansen J."/>
            <person name="Van den Hoogen J."/>
            <person name="Gungor B."/>
            <person name="Hartog M."/>
            <person name="Hontelez J."/>
            <person name="Verver J."/>
            <person name="Yang W.-C."/>
            <person name="Schijlen E."/>
            <person name="Repin R."/>
            <person name="Schilthuizen M."/>
            <person name="Schranz E."/>
            <person name="Heidstra R."/>
            <person name="Miyata K."/>
            <person name="Fedorova E."/>
            <person name="Kohlen W."/>
            <person name="Bisseling T."/>
            <person name="Smit S."/>
            <person name="Geurts R."/>
        </authorList>
    </citation>
    <scope>NUCLEOTIDE SEQUENCE [LARGE SCALE GENOMIC DNA]</scope>
    <source>
        <strain evidence="7">cv. WU1-14</strain>
    </source>
</reference>
<keyword evidence="7" id="KW-1185">Reference proteome</keyword>
<dbReference type="GO" id="GO:0008289">
    <property type="term" value="F:lipid binding"/>
    <property type="evidence" value="ECO:0007669"/>
    <property type="project" value="UniProtKB-KW"/>
</dbReference>
<sequence length="107" mass="11452">MMNKSSALCAVAVMAATMLLSEALTPPVQLSLGPPPSVKPAAVCEPTELISCLNKFRGSQSKPCCSKLQEQEPCLCGYIEDPKLAEYFNTTHARVFASKCGVPFPKC</sequence>
<dbReference type="STRING" id="3476.A0A2P5DW38"/>
<dbReference type="Gene3D" id="1.10.110.10">
    <property type="entry name" value="Plant lipid-transfer and hydrophobic proteins"/>
    <property type="match status" value="1"/>
</dbReference>
<comment type="caution">
    <text evidence="6">The sequence shown here is derived from an EMBL/GenBank/DDBJ whole genome shotgun (WGS) entry which is preliminary data.</text>
</comment>
<evidence type="ECO:0000256" key="1">
    <source>
        <dbReference type="ARBA" id="ARBA00003211"/>
    </source>
</evidence>
<evidence type="ECO:0000256" key="2">
    <source>
        <dbReference type="ARBA" id="ARBA00022448"/>
    </source>
</evidence>
<keyword evidence="4" id="KW-0732">Signal</keyword>
<dbReference type="GO" id="GO:0006869">
    <property type="term" value="P:lipid transport"/>
    <property type="evidence" value="ECO:0007669"/>
    <property type="project" value="InterPro"/>
</dbReference>
<dbReference type="AlphaFoldDB" id="A0A2P5DW38"/>
<dbReference type="PANTHER" id="PTHR33214:SF44">
    <property type="entry name" value="NON-SPECIFIC LIPID TRANSFER PROTEIN GPI-ANCHORED 33"/>
    <property type="match status" value="1"/>
</dbReference>
<evidence type="ECO:0000313" key="6">
    <source>
        <dbReference type="EMBL" id="PON77512.1"/>
    </source>
</evidence>
<gene>
    <name evidence="6" type="ORF">PanWU01x14_026730</name>
</gene>
<comment type="function">
    <text evidence="1">Plant non-specific lipid-transfer proteins transfer phospholipids as well as galactolipids across membranes. May play a role in wax or cutin deposition in the cell walls of expanding epidermal cells and certain secretory tissues.</text>
</comment>
<feature type="signal peptide" evidence="4">
    <location>
        <begin position="1"/>
        <end position="23"/>
    </location>
</feature>
<dbReference type="SUPFAM" id="SSF47699">
    <property type="entry name" value="Bifunctional inhibitor/lipid-transfer protein/seed storage 2S albumin"/>
    <property type="match status" value="1"/>
</dbReference>
<dbReference type="InterPro" id="IPR016140">
    <property type="entry name" value="Bifunc_inhib/LTP/seed_store"/>
</dbReference>
<dbReference type="InterPro" id="IPR036312">
    <property type="entry name" value="Bifun_inhib/LTP/seed_sf"/>
</dbReference>
<dbReference type="OrthoDB" id="665742at2759"/>
<accession>A0A2P5DW38</accession>
<dbReference type="EMBL" id="JXTB01000013">
    <property type="protein sequence ID" value="PON77512.1"/>
    <property type="molecule type" value="Genomic_DNA"/>
</dbReference>
<keyword evidence="3" id="KW-0446">Lipid-binding</keyword>
<dbReference type="Proteomes" id="UP000237105">
    <property type="component" value="Unassembled WGS sequence"/>
</dbReference>
<dbReference type="Pfam" id="PF00234">
    <property type="entry name" value="Tryp_alpha_amyl"/>
    <property type="match status" value="1"/>
</dbReference>
<proteinExistence type="predicted"/>
<organism evidence="6 7">
    <name type="scientific">Parasponia andersonii</name>
    <name type="common">Sponia andersonii</name>
    <dbReference type="NCBI Taxonomy" id="3476"/>
    <lineage>
        <taxon>Eukaryota</taxon>
        <taxon>Viridiplantae</taxon>
        <taxon>Streptophyta</taxon>
        <taxon>Embryophyta</taxon>
        <taxon>Tracheophyta</taxon>
        <taxon>Spermatophyta</taxon>
        <taxon>Magnoliopsida</taxon>
        <taxon>eudicotyledons</taxon>
        <taxon>Gunneridae</taxon>
        <taxon>Pentapetalae</taxon>
        <taxon>rosids</taxon>
        <taxon>fabids</taxon>
        <taxon>Rosales</taxon>
        <taxon>Cannabaceae</taxon>
        <taxon>Parasponia</taxon>
    </lineage>
</organism>